<dbReference type="Proteomes" id="UP000479293">
    <property type="component" value="Unassembled WGS sequence"/>
</dbReference>
<evidence type="ECO:0000313" key="2">
    <source>
        <dbReference type="EMBL" id="MPR37084.1"/>
    </source>
</evidence>
<organism evidence="2 3">
    <name type="scientific">Salmonirosea aquatica</name>
    <dbReference type="NCBI Taxonomy" id="2654236"/>
    <lineage>
        <taxon>Bacteria</taxon>
        <taxon>Pseudomonadati</taxon>
        <taxon>Bacteroidota</taxon>
        <taxon>Cytophagia</taxon>
        <taxon>Cytophagales</taxon>
        <taxon>Spirosomataceae</taxon>
        <taxon>Salmonirosea</taxon>
    </lineage>
</organism>
<proteinExistence type="predicted"/>
<dbReference type="AlphaFoldDB" id="A0A7C9FBT5"/>
<comment type="caution">
    <text evidence="2">The sequence shown here is derived from an EMBL/GenBank/DDBJ whole genome shotgun (WGS) entry which is preliminary data.</text>
</comment>
<feature type="domain" description="Reverse transcriptase" evidence="1">
    <location>
        <begin position="1"/>
        <end position="306"/>
    </location>
</feature>
<keyword evidence="3" id="KW-1185">Reference proteome</keyword>
<accession>A0A7C9FBT5</accession>
<sequence length="442" mass="52850">MLNDNKIGRSHKLKPREIYYCNHLDSQIFSYYANKINAELKKVYDSNKLLNNSVIGYRKIKTNDSTKRGKCNIDFAFEVFDYIKEHKSQNISVLCLDIEKFFDSIDPQILKRSWVNLLNLKTLPDHHYAVFKAITRASYIDLEKLLKIHPYFDIKKLKYFKNSNKNSLFEKWDDLRKLNDKYKIIHRYNGKLKKGIPQGTPISAALSNLYFLEVDIDLSNFVNTCNGIYRRYSDDILIVCETKNLSKIKDYIHDAIEKKLNLKIQKTKTQESYLFRQTVDSKWNLETFHYRTHLKKSVISYLGFDFDGEYIRVRNSSISNFYKKIRRRTHYARLSKKINKMSIKAKDEWIFRRSLFKSSSHLGVNLKKKRSTSKRGNYIAYLYNAANRLPETNRQKIISQIRNHWKIIYKSIKENEEKYELPKPPKPKMKRYKRYKTQIRGL</sequence>
<dbReference type="EMBL" id="WHLY01000002">
    <property type="protein sequence ID" value="MPR37084.1"/>
    <property type="molecule type" value="Genomic_DNA"/>
</dbReference>
<evidence type="ECO:0000259" key="1">
    <source>
        <dbReference type="PROSITE" id="PS50878"/>
    </source>
</evidence>
<gene>
    <name evidence="2" type="ORF">GBK04_28055</name>
</gene>
<evidence type="ECO:0000313" key="3">
    <source>
        <dbReference type="Proteomes" id="UP000479293"/>
    </source>
</evidence>
<protein>
    <recommendedName>
        <fullName evidence="1">Reverse transcriptase domain-containing protein</fullName>
    </recommendedName>
</protein>
<dbReference type="InterPro" id="IPR043502">
    <property type="entry name" value="DNA/RNA_pol_sf"/>
</dbReference>
<dbReference type="PROSITE" id="PS50878">
    <property type="entry name" value="RT_POL"/>
    <property type="match status" value="1"/>
</dbReference>
<name>A0A7C9FBT5_9BACT</name>
<dbReference type="InterPro" id="IPR000477">
    <property type="entry name" value="RT_dom"/>
</dbReference>
<dbReference type="SUPFAM" id="SSF56672">
    <property type="entry name" value="DNA/RNA polymerases"/>
    <property type="match status" value="1"/>
</dbReference>
<reference evidence="2 3" key="1">
    <citation type="submission" date="2019-10" db="EMBL/GenBank/DDBJ databases">
        <title>Draft Genome Sequence of Cytophagaceae sp. SJW1-29.</title>
        <authorList>
            <person name="Choi A."/>
        </authorList>
    </citation>
    <scope>NUCLEOTIDE SEQUENCE [LARGE SCALE GENOMIC DNA]</scope>
    <source>
        <strain evidence="2 3">SJW1-29</strain>
    </source>
</reference>
<dbReference type="Pfam" id="PF00078">
    <property type="entry name" value="RVT_1"/>
    <property type="match status" value="1"/>
</dbReference>